<dbReference type="CTD" id="10252"/>
<reference evidence="9" key="1">
    <citation type="journal article" date="2012" name="BMC Genomics">
        <title>Efficient assembly and annotation of the transcriptome of catfish by RNA-Seq analysis of a doubled haploid homozygote.</title>
        <authorList>
            <person name="Liu S."/>
            <person name="Zhang Y."/>
            <person name="Zhou Z."/>
            <person name="Waldbieser G."/>
            <person name="Sun F."/>
            <person name="Lu J."/>
            <person name="Zhang J."/>
            <person name="Jiang Y."/>
            <person name="Zhang H."/>
            <person name="Wang X."/>
            <person name="Rajendran K.V."/>
            <person name="Khoo L."/>
            <person name="Kucuktas H."/>
            <person name="Peatman E."/>
            <person name="Liu Z."/>
        </authorList>
    </citation>
    <scope>NUCLEOTIDE SEQUENCE</scope>
    <source>
        <tissue evidence="9">Mixed</tissue>
    </source>
</reference>
<evidence type="ECO:0000256" key="5">
    <source>
        <dbReference type="ARBA" id="ARBA00022473"/>
    </source>
</evidence>
<dbReference type="InterPro" id="IPR007875">
    <property type="entry name" value="Sprouty"/>
</dbReference>
<evidence type="ECO:0000256" key="7">
    <source>
        <dbReference type="ARBA" id="ARBA00023136"/>
    </source>
</evidence>
<dbReference type="InterPro" id="IPR051192">
    <property type="entry name" value="Sprouty_domain"/>
</dbReference>
<dbReference type="PANTHER" id="PTHR12365:SF10">
    <property type="entry name" value="PROTEIN SPROUTY HOMOLOG 1"/>
    <property type="match status" value="1"/>
</dbReference>
<dbReference type="RefSeq" id="XP_017306100.1">
    <property type="nucleotide sequence ID" value="XM_017450611.2"/>
</dbReference>
<sequence length="294" mass="31483">MDRGGHVGAVLSLDQIRSIRSKNEYTEGPVTSTASSPSSATSTRQPSSPSWRPSPPPRTLKHERTHEVIVVNVNNNNYGNGSTGGGFSPSSGSSPPFRHVVRTQPKSQTAPLRPLFPPSDTLLMSKQAKSKGESLLSSSSSSSSSSSHQLICESCGKCKCMECTSPRPLPSRMVCDGQCVCSAESVLEHGTCMCLVKGLFYHCSSEGGDDAGDSCADRPCSLSRPRCPARFLCMALMAPIFPCLLCYPPCKGCLKVCQVCHDRLHRPGCRCKNSNAVYCWRDGQGHALTPGKPT</sequence>
<proteinExistence type="evidence at transcript level"/>
<evidence type="ECO:0000256" key="3">
    <source>
        <dbReference type="ARBA" id="ARBA00010964"/>
    </source>
</evidence>
<dbReference type="GO" id="GO:0046580">
    <property type="term" value="P:negative regulation of Ras protein signal transduction"/>
    <property type="evidence" value="ECO:0007669"/>
    <property type="project" value="TreeGrafter"/>
</dbReference>
<evidence type="ECO:0000256" key="8">
    <source>
        <dbReference type="SAM" id="MobiDB-lite"/>
    </source>
</evidence>
<dbReference type="PROSITE" id="PS51227">
    <property type="entry name" value="SPR"/>
    <property type="match status" value="1"/>
</dbReference>
<dbReference type="EMBL" id="JT410676">
    <property type="protein sequence ID" value="AHH39154.1"/>
    <property type="molecule type" value="mRNA"/>
</dbReference>
<evidence type="ECO:0000256" key="1">
    <source>
        <dbReference type="ARBA" id="ARBA00004170"/>
    </source>
</evidence>
<feature type="compositionally biased region" description="Low complexity" evidence="8">
    <location>
        <begin position="134"/>
        <end position="147"/>
    </location>
</feature>
<dbReference type="GO" id="GO:0048513">
    <property type="term" value="P:animal organ development"/>
    <property type="evidence" value="ECO:0007669"/>
    <property type="project" value="TreeGrafter"/>
</dbReference>
<evidence type="ECO:0000256" key="6">
    <source>
        <dbReference type="ARBA" id="ARBA00022490"/>
    </source>
</evidence>
<reference evidence="11" key="3">
    <citation type="submission" date="2025-04" db="UniProtKB">
        <authorList>
            <consortium name="RefSeq"/>
        </authorList>
    </citation>
    <scope>IDENTIFICATION</scope>
    <source>
        <tissue evidence="11">Blood</tissue>
    </source>
</reference>
<feature type="compositionally biased region" description="Low complexity" evidence="8">
    <location>
        <begin position="70"/>
        <end position="80"/>
    </location>
</feature>
<evidence type="ECO:0000313" key="10">
    <source>
        <dbReference type="Proteomes" id="UP000221080"/>
    </source>
</evidence>
<name>W5UC43_ICTPU</name>
<comment type="subcellular location">
    <subcellularLocation>
        <location evidence="2">Cytoplasm</location>
    </subcellularLocation>
    <subcellularLocation>
        <location evidence="1">Membrane</location>
        <topology evidence="1">Peripheral membrane protein</topology>
    </subcellularLocation>
</comment>
<dbReference type="KEGG" id="ipu:108255024"/>
<dbReference type="GO" id="GO:0040037">
    <property type="term" value="P:negative regulation of fibroblast growth factor receptor signaling pathway"/>
    <property type="evidence" value="ECO:0007669"/>
    <property type="project" value="TreeGrafter"/>
</dbReference>
<accession>W5UC43</accession>
<gene>
    <name evidence="9" type="primary">SPRY1</name>
    <name evidence="11" type="synonym">spry1</name>
</gene>
<dbReference type="GO" id="GO:0005829">
    <property type="term" value="C:cytosol"/>
    <property type="evidence" value="ECO:0007669"/>
    <property type="project" value="TreeGrafter"/>
</dbReference>
<dbReference type="STRING" id="7998.ENSIPUP00000000362"/>
<keyword evidence="7" id="KW-0472">Membrane</keyword>
<dbReference type="OrthoDB" id="10038884at2759"/>
<dbReference type="GO" id="GO:0016020">
    <property type="term" value="C:membrane"/>
    <property type="evidence" value="ECO:0007669"/>
    <property type="project" value="UniProtKB-SubCell"/>
</dbReference>
<evidence type="ECO:0000313" key="11">
    <source>
        <dbReference type="RefSeq" id="XP_017306100.1"/>
    </source>
</evidence>
<feature type="region of interest" description="Disordered" evidence="8">
    <location>
        <begin position="1"/>
        <end position="148"/>
    </location>
</feature>
<dbReference type="AlphaFoldDB" id="W5UC43"/>
<dbReference type="Proteomes" id="UP000221080">
    <property type="component" value="Chromosome 2"/>
</dbReference>
<keyword evidence="6" id="KW-0963">Cytoplasm</keyword>
<reference evidence="10" key="2">
    <citation type="journal article" date="2016" name="Nat. Commun.">
        <title>The channel catfish genome sequence provides insights into the evolution of scale formation in teleosts.</title>
        <authorList>
            <person name="Liu Z."/>
            <person name="Liu S."/>
            <person name="Yao J."/>
            <person name="Bao L."/>
            <person name="Zhang J."/>
            <person name="Li Y."/>
            <person name="Jiang C."/>
            <person name="Sun L."/>
            <person name="Wang R."/>
            <person name="Zhang Y."/>
            <person name="Zhou T."/>
            <person name="Zeng Q."/>
            <person name="Fu Q."/>
            <person name="Gao S."/>
            <person name="Li N."/>
            <person name="Koren S."/>
            <person name="Jiang Y."/>
            <person name="Zimin A."/>
            <person name="Xu P."/>
            <person name="Phillippy A.M."/>
            <person name="Geng X."/>
            <person name="Song L."/>
            <person name="Sun F."/>
            <person name="Li C."/>
            <person name="Wang X."/>
            <person name="Chen A."/>
            <person name="Jin Y."/>
            <person name="Yuan Z."/>
            <person name="Yang Y."/>
            <person name="Tan S."/>
            <person name="Peatman E."/>
            <person name="Lu J."/>
            <person name="Qin Z."/>
            <person name="Dunham R."/>
            <person name="Li Z."/>
            <person name="Sonstegard T."/>
            <person name="Feng J."/>
            <person name="Danzmann R.G."/>
            <person name="Schroeder S."/>
            <person name="Scheffler B."/>
            <person name="Duke M.V."/>
            <person name="Ballard L."/>
            <person name="Kucuktas H."/>
            <person name="Kaltenboeck L."/>
            <person name="Liu H."/>
            <person name="Armbruster J."/>
            <person name="Xie Y."/>
            <person name="Kirby M.L."/>
            <person name="Tian Y."/>
            <person name="Flanagan M.E."/>
            <person name="Mu W."/>
            <person name="Waldbieser G.C."/>
        </authorList>
    </citation>
    <scope>NUCLEOTIDE SEQUENCE [LARGE SCALE GENOMIC DNA]</scope>
    <source>
        <strain evidence="10">SDA103</strain>
    </source>
</reference>
<protein>
    <recommendedName>
        <fullName evidence="4">Protein sprouty homolog 1</fullName>
    </recommendedName>
</protein>
<comment type="similarity">
    <text evidence="3">Belongs to the sprouty family.</text>
</comment>
<keyword evidence="10" id="KW-1185">Reference proteome</keyword>
<organism evidence="9">
    <name type="scientific">Ictalurus punctatus</name>
    <name type="common">Channel catfish</name>
    <name type="synonym">Silurus punctatus</name>
    <dbReference type="NCBI Taxonomy" id="7998"/>
    <lineage>
        <taxon>Eukaryota</taxon>
        <taxon>Metazoa</taxon>
        <taxon>Chordata</taxon>
        <taxon>Craniata</taxon>
        <taxon>Vertebrata</taxon>
        <taxon>Euteleostomi</taxon>
        <taxon>Actinopterygii</taxon>
        <taxon>Neopterygii</taxon>
        <taxon>Teleostei</taxon>
        <taxon>Ostariophysi</taxon>
        <taxon>Siluriformes</taxon>
        <taxon>Ictaluridae</taxon>
        <taxon>Ictalurus</taxon>
    </lineage>
</organism>
<dbReference type="OMA" id="YERESQP"/>
<dbReference type="Pfam" id="PF05210">
    <property type="entry name" value="Sprouty"/>
    <property type="match status" value="1"/>
</dbReference>
<evidence type="ECO:0000313" key="9">
    <source>
        <dbReference type="EMBL" id="AHH39154.1"/>
    </source>
</evidence>
<feature type="compositionally biased region" description="Low complexity" evidence="8">
    <location>
        <begin position="29"/>
        <end position="51"/>
    </location>
</feature>
<dbReference type="GeneID" id="108255024"/>
<evidence type="ECO:0000256" key="2">
    <source>
        <dbReference type="ARBA" id="ARBA00004496"/>
    </source>
</evidence>
<keyword evidence="5" id="KW-0217">Developmental protein</keyword>
<dbReference type="GeneTree" id="ENSGT00950000183055"/>
<dbReference type="PANTHER" id="PTHR12365">
    <property type="entry name" value="SPROUTY"/>
    <property type="match status" value="1"/>
</dbReference>
<evidence type="ECO:0000256" key="4">
    <source>
        <dbReference type="ARBA" id="ARBA00018855"/>
    </source>
</evidence>